<feature type="chain" id="PRO_5008266253" evidence="1">
    <location>
        <begin position="23"/>
        <end position="85"/>
    </location>
</feature>
<name>A0A194V6X8_CYTMA</name>
<protein>
    <submittedName>
        <fullName evidence="2">Uncharacterized protein</fullName>
    </submittedName>
</protein>
<dbReference type="OrthoDB" id="10371201at2759"/>
<evidence type="ECO:0000256" key="1">
    <source>
        <dbReference type="SAM" id="SignalP"/>
    </source>
</evidence>
<proteinExistence type="predicted"/>
<sequence>MKYTTLLTLAIGSLAAAAAVDSSPNIVERSCVSDCIAEGRPPTLCASLCSKRTVDVDVEVQKRESCFEECIASGKPAALCASTCS</sequence>
<reference evidence="3" key="1">
    <citation type="submission" date="2014-12" db="EMBL/GenBank/DDBJ databases">
        <title>Genome Sequence of Valsa Canker Pathogens Uncovers a Specific Adaption of Colonization on Woody Bark.</title>
        <authorList>
            <person name="Yin Z."/>
            <person name="Liu H."/>
            <person name="Gao X."/>
            <person name="Li Z."/>
            <person name="Song N."/>
            <person name="Ke X."/>
            <person name="Dai Q."/>
            <person name="Wu Y."/>
            <person name="Sun Y."/>
            <person name="Xu J.-R."/>
            <person name="Kang Z.K."/>
            <person name="Wang L."/>
            <person name="Huang L."/>
        </authorList>
    </citation>
    <scope>NUCLEOTIDE SEQUENCE [LARGE SCALE GENOMIC DNA]</scope>
    <source>
        <strain evidence="3">SXYL134</strain>
    </source>
</reference>
<dbReference type="AlphaFoldDB" id="A0A194V6X8"/>
<evidence type="ECO:0000313" key="3">
    <source>
        <dbReference type="Proteomes" id="UP000078576"/>
    </source>
</evidence>
<feature type="signal peptide" evidence="1">
    <location>
        <begin position="1"/>
        <end position="22"/>
    </location>
</feature>
<accession>A0A194V6X8</accession>
<keyword evidence="3" id="KW-1185">Reference proteome</keyword>
<dbReference type="EMBL" id="KN714733">
    <property type="protein sequence ID" value="KUI59601.1"/>
    <property type="molecule type" value="Genomic_DNA"/>
</dbReference>
<dbReference type="Proteomes" id="UP000078576">
    <property type="component" value="Unassembled WGS sequence"/>
</dbReference>
<keyword evidence="1" id="KW-0732">Signal</keyword>
<evidence type="ECO:0000313" key="2">
    <source>
        <dbReference type="EMBL" id="KUI59601.1"/>
    </source>
</evidence>
<organism evidence="2 3">
    <name type="scientific">Cytospora mali</name>
    <name type="common">Apple Valsa canker fungus</name>
    <name type="synonym">Valsa mali</name>
    <dbReference type="NCBI Taxonomy" id="578113"/>
    <lineage>
        <taxon>Eukaryota</taxon>
        <taxon>Fungi</taxon>
        <taxon>Dikarya</taxon>
        <taxon>Ascomycota</taxon>
        <taxon>Pezizomycotina</taxon>
        <taxon>Sordariomycetes</taxon>
        <taxon>Sordariomycetidae</taxon>
        <taxon>Diaporthales</taxon>
        <taxon>Cytosporaceae</taxon>
        <taxon>Cytospora</taxon>
    </lineage>
</organism>
<gene>
    <name evidence="2" type="ORF">VP1G_11138</name>
</gene>